<feature type="compositionally biased region" description="Basic residues" evidence="1">
    <location>
        <begin position="117"/>
        <end position="131"/>
    </location>
</feature>
<evidence type="ECO:0000256" key="1">
    <source>
        <dbReference type="SAM" id="MobiDB-lite"/>
    </source>
</evidence>
<feature type="compositionally biased region" description="Basic and acidic residues" evidence="1">
    <location>
        <begin position="97"/>
        <end position="107"/>
    </location>
</feature>
<name>A0A4S3K7H3_9GAMM</name>
<protein>
    <recommendedName>
        <fullName evidence="4">Helix-turn-helix domain-containing protein</fullName>
    </recommendedName>
</protein>
<feature type="region of interest" description="Disordered" evidence="1">
    <location>
        <begin position="85"/>
        <end position="131"/>
    </location>
</feature>
<accession>A0A4S3K7H3</accession>
<sequence length="131" mass="15128">MAMLSPYGVKLIVDLGTQYTGFNNGYLCASWSLMSLRGWNSPTTLHKAMLECEYYGLLVRTQSGGLNKPNLHAFTWRRIDEKTDKPLAINPTGKPSDAWKEPREKYVYQKPMSSRSFRSRSKKRRHEKRVA</sequence>
<dbReference type="AlphaFoldDB" id="A0A4S3K7H3"/>
<evidence type="ECO:0000313" key="3">
    <source>
        <dbReference type="Proteomes" id="UP000306317"/>
    </source>
</evidence>
<keyword evidence="3" id="KW-1185">Reference proteome</keyword>
<comment type="caution">
    <text evidence="2">The sequence shown here is derived from an EMBL/GenBank/DDBJ whole genome shotgun (WGS) entry which is preliminary data.</text>
</comment>
<evidence type="ECO:0008006" key="4">
    <source>
        <dbReference type="Google" id="ProtNLM"/>
    </source>
</evidence>
<gene>
    <name evidence="2" type="ORF">B1991_18265</name>
</gene>
<dbReference type="Proteomes" id="UP000306317">
    <property type="component" value="Unassembled WGS sequence"/>
</dbReference>
<reference evidence="2 3" key="1">
    <citation type="submission" date="2017-02" db="EMBL/GenBank/DDBJ databases">
        <title>Whole genome sequencing of Rhodanobacter lindaniclasticus DSM 17932.</title>
        <authorList>
            <person name="Kumar S."/>
            <person name="Patil P."/>
            <person name="Patil P.B."/>
        </authorList>
    </citation>
    <scope>NUCLEOTIDE SEQUENCE [LARGE SCALE GENOMIC DNA]</scope>
    <source>
        <strain evidence="2 3">DSM 17932</strain>
    </source>
</reference>
<organism evidence="2 3">
    <name type="scientific">Rhodanobacter lindaniclasticus</name>
    <dbReference type="NCBI Taxonomy" id="75310"/>
    <lineage>
        <taxon>Bacteria</taxon>
        <taxon>Pseudomonadati</taxon>
        <taxon>Pseudomonadota</taxon>
        <taxon>Gammaproteobacteria</taxon>
        <taxon>Lysobacterales</taxon>
        <taxon>Rhodanobacteraceae</taxon>
        <taxon>Rhodanobacter</taxon>
    </lineage>
</organism>
<evidence type="ECO:0000313" key="2">
    <source>
        <dbReference type="EMBL" id="THD03724.1"/>
    </source>
</evidence>
<dbReference type="EMBL" id="MWIO01000090">
    <property type="protein sequence ID" value="THD03724.1"/>
    <property type="molecule type" value="Genomic_DNA"/>
</dbReference>
<proteinExistence type="predicted"/>